<evidence type="ECO:0000256" key="1">
    <source>
        <dbReference type="ARBA" id="ARBA00022723"/>
    </source>
</evidence>
<dbReference type="Proteomes" id="UP000800094">
    <property type="component" value="Unassembled WGS sequence"/>
</dbReference>
<dbReference type="PROSITE" id="PS50178">
    <property type="entry name" value="ZF_FYVE"/>
    <property type="match status" value="1"/>
</dbReference>
<reference evidence="7" key="1">
    <citation type="journal article" date="2020" name="Stud. Mycol.">
        <title>101 Dothideomycetes genomes: a test case for predicting lifestyles and emergence of pathogens.</title>
        <authorList>
            <person name="Haridas S."/>
            <person name="Albert R."/>
            <person name="Binder M."/>
            <person name="Bloem J."/>
            <person name="Labutti K."/>
            <person name="Salamov A."/>
            <person name="Andreopoulos B."/>
            <person name="Baker S."/>
            <person name="Barry K."/>
            <person name="Bills G."/>
            <person name="Bluhm B."/>
            <person name="Cannon C."/>
            <person name="Castanera R."/>
            <person name="Culley D."/>
            <person name="Daum C."/>
            <person name="Ezra D."/>
            <person name="Gonzalez J."/>
            <person name="Henrissat B."/>
            <person name="Kuo A."/>
            <person name="Liang C."/>
            <person name="Lipzen A."/>
            <person name="Lutzoni F."/>
            <person name="Magnuson J."/>
            <person name="Mondo S."/>
            <person name="Nolan M."/>
            <person name="Ohm R."/>
            <person name="Pangilinan J."/>
            <person name="Park H.-J."/>
            <person name="Ramirez L."/>
            <person name="Alfaro M."/>
            <person name="Sun H."/>
            <person name="Tritt A."/>
            <person name="Yoshinaga Y."/>
            <person name="Zwiers L.-H."/>
            <person name="Turgeon B."/>
            <person name="Goodwin S."/>
            <person name="Spatafora J."/>
            <person name="Crous P."/>
            <person name="Grigoriev I."/>
        </authorList>
    </citation>
    <scope>NUCLEOTIDE SEQUENCE</scope>
    <source>
        <strain evidence="7">CBS 122368</strain>
    </source>
</reference>
<gene>
    <name evidence="7" type="ORF">BU26DRAFT_339059</name>
</gene>
<dbReference type="InterPro" id="IPR011011">
    <property type="entry name" value="Znf_FYVE_PHD"/>
</dbReference>
<keyword evidence="8" id="KW-1185">Reference proteome</keyword>
<keyword evidence="3" id="KW-0862">Zinc</keyword>
<name>A0A6A6I9V0_9PLEO</name>
<dbReference type="EMBL" id="ML987197">
    <property type="protein sequence ID" value="KAF2246999.1"/>
    <property type="molecule type" value="Genomic_DNA"/>
</dbReference>
<dbReference type="InterPro" id="IPR000306">
    <property type="entry name" value="Znf_FYVE"/>
</dbReference>
<evidence type="ECO:0000313" key="7">
    <source>
        <dbReference type="EMBL" id="KAF2246999.1"/>
    </source>
</evidence>
<evidence type="ECO:0000259" key="6">
    <source>
        <dbReference type="PROSITE" id="PS50178"/>
    </source>
</evidence>
<evidence type="ECO:0000256" key="3">
    <source>
        <dbReference type="ARBA" id="ARBA00022833"/>
    </source>
</evidence>
<keyword evidence="2 4" id="KW-0863">Zinc-finger</keyword>
<protein>
    <recommendedName>
        <fullName evidence="6">FYVE-type domain-containing protein</fullName>
    </recommendedName>
</protein>
<evidence type="ECO:0000256" key="5">
    <source>
        <dbReference type="SAM" id="MobiDB-lite"/>
    </source>
</evidence>
<dbReference type="CDD" id="cd15760">
    <property type="entry name" value="FYVE_scVPS27p_like"/>
    <property type="match status" value="1"/>
</dbReference>
<feature type="domain" description="FYVE-type" evidence="6">
    <location>
        <begin position="160"/>
        <end position="215"/>
    </location>
</feature>
<organism evidence="7 8">
    <name type="scientific">Trematosphaeria pertusa</name>
    <dbReference type="NCBI Taxonomy" id="390896"/>
    <lineage>
        <taxon>Eukaryota</taxon>
        <taxon>Fungi</taxon>
        <taxon>Dikarya</taxon>
        <taxon>Ascomycota</taxon>
        <taxon>Pezizomycotina</taxon>
        <taxon>Dothideomycetes</taxon>
        <taxon>Pleosporomycetidae</taxon>
        <taxon>Pleosporales</taxon>
        <taxon>Massarineae</taxon>
        <taxon>Trematosphaeriaceae</taxon>
        <taxon>Trematosphaeria</taxon>
    </lineage>
</organism>
<feature type="region of interest" description="Disordered" evidence="5">
    <location>
        <begin position="43"/>
        <end position="107"/>
    </location>
</feature>
<dbReference type="GeneID" id="54575617"/>
<feature type="compositionally biased region" description="Polar residues" evidence="5">
    <location>
        <begin position="43"/>
        <end position="59"/>
    </location>
</feature>
<dbReference type="PANTHER" id="PTHR23164:SF30">
    <property type="entry name" value="EARLY ENDOSOME ANTIGEN 1"/>
    <property type="match status" value="1"/>
</dbReference>
<dbReference type="OrthoDB" id="10018316at2759"/>
<feature type="region of interest" description="Disordered" evidence="5">
    <location>
        <begin position="221"/>
        <end position="267"/>
    </location>
</feature>
<dbReference type="InterPro" id="IPR017455">
    <property type="entry name" value="Znf_FYVE-rel"/>
</dbReference>
<dbReference type="SUPFAM" id="SSF57903">
    <property type="entry name" value="FYVE/PHD zinc finger"/>
    <property type="match status" value="1"/>
</dbReference>
<dbReference type="GO" id="GO:0008270">
    <property type="term" value="F:zinc ion binding"/>
    <property type="evidence" value="ECO:0007669"/>
    <property type="project" value="UniProtKB-KW"/>
</dbReference>
<evidence type="ECO:0000256" key="4">
    <source>
        <dbReference type="PROSITE-ProRule" id="PRU00091"/>
    </source>
</evidence>
<dbReference type="SMART" id="SM00064">
    <property type="entry name" value="FYVE"/>
    <property type="match status" value="1"/>
</dbReference>
<accession>A0A6A6I9V0</accession>
<dbReference type="Gene3D" id="3.30.40.10">
    <property type="entry name" value="Zinc/RING finger domain, C3HC4 (zinc finger)"/>
    <property type="match status" value="1"/>
</dbReference>
<dbReference type="Pfam" id="PF01363">
    <property type="entry name" value="FYVE"/>
    <property type="match status" value="1"/>
</dbReference>
<dbReference type="PANTHER" id="PTHR23164">
    <property type="entry name" value="EARLY ENDOSOME ANTIGEN 1"/>
    <property type="match status" value="1"/>
</dbReference>
<evidence type="ECO:0000256" key="2">
    <source>
        <dbReference type="ARBA" id="ARBA00022771"/>
    </source>
</evidence>
<proteinExistence type="predicted"/>
<keyword evidence="1" id="KW-0479">Metal-binding</keyword>
<sequence length="267" mass="29316">MATELSSAPIVPQPAPYQHHAYNKSAQYMPMGSGANTPLNISPTSPRTTSHLPLHTQQHAPPIRPLKTPNYIPAALRKTEKPNRQSPPKVDSAVDTPASSWNVGSPLGPAAGDVGPLSRIATEDLHSIYNDVPLSPGSGKPTQNHWQPNGSALVCTASSCERPFGLFVRRHHCRKCGGIYCWQHSQKQVRLNEHALFHPEGTWQRACDRCHLQFREWEQMRSSRANSESSGSTSAVQIDTPQTKRPEGHRVGSLGTSLGGNWNWSTF</sequence>
<evidence type="ECO:0000313" key="8">
    <source>
        <dbReference type="Proteomes" id="UP000800094"/>
    </source>
</evidence>
<feature type="compositionally biased region" description="Low complexity" evidence="5">
    <location>
        <begin position="222"/>
        <end position="234"/>
    </location>
</feature>
<dbReference type="RefSeq" id="XP_033682003.1">
    <property type="nucleotide sequence ID" value="XM_033822287.1"/>
</dbReference>
<dbReference type="AlphaFoldDB" id="A0A6A6I9V0"/>
<feature type="compositionally biased region" description="Polar residues" evidence="5">
    <location>
        <begin position="254"/>
        <end position="267"/>
    </location>
</feature>
<dbReference type="InterPro" id="IPR013083">
    <property type="entry name" value="Znf_RING/FYVE/PHD"/>
</dbReference>